<evidence type="ECO:0000313" key="2">
    <source>
        <dbReference type="EMBL" id="KXT12303.1"/>
    </source>
</evidence>
<proteinExistence type="predicted"/>
<name>A0A139IC38_9PEZI</name>
<feature type="region of interest" description="Disordered" evidence="1">
    <location>
        <begin position="1"/>
        <end position="44"/>
    </location>
</feature>
<accession>A0A139IC38</accession>
<keyword evidence="3" id="KW-1185">Reference proteome</keyword>
<feature type="compositionally biased region" description="Polar residues" evidence="1">
    <location>
        <begin position="19"/>
        <end position="36"/>
    </location>
</feature>
<gene>
    <name evidence="2" type="ORF">AC579_6215</name>
</gene>
<reference evidence="2 3" key="1">
    <citation type="submission" date="2015-07" db="EMBL/GenBank/DDBJ databases">
        <title>Comparative genomics of the Sigatoka disease complex on banana suggests a link between parallel evolutionary changes in Pseudocercospora fijiensis and Pseudocercospora eumusae and increased virulence on the banana host.</title>
        <authorList>
            <person name="Chang T.-C."/>
            <person name="Salvucci A."/>
            <person name="Crous P.W."/>
            <person name="Stergiopoulos I."/>
        </authorList>
    </citation>
    <scope>NUCLEOTIDE SEQUENCE [LARGE SCALE GENOMIC DNA]</scope>
    <source>
        <strain evidence="2 3">CBS 116634</strain>
    </source>
</reference>
<protein>
    <submittedName>
        <fullName evidence="2">Uncharacterized protein</fullName>
    </submittedName>
</protein>
<evidence type="ECO:0000256" key="1">
    <source>
        <dbReference type="SAM" id="MobiDB-lite"/>
    </source>
</evidence>
<comment type="caution">
    <text evidence="2">The sequence shown here is derived from an EMBL/GenBank/DDBJ whole genome shotgun (WGS) entry which is preliminary data.</text>
</comment>
<dbReference type="Proteomes" id="UP000073492">
    <property type="component" value="Unassembled WGS sequence"/>
</dbReference>
<evidence type="ECO:0000313" key="3">
    <source>
        <dbReference type="Proteomes" id="UP000073492"/>
    </source>
</evidence>
<organism evidence="2 3">
    <name type="scientific">Pseudocercospora musae</name>
    <dbReference type="NCBI Taxonomy" id="113226"/>
    <lineage>
        <taxon>Eukaryota</taxon>
        <taxon>Fungi</taxon>
        <taxon>Dikarya</taxon>
        <taxon>Ascomycota</taxon>
        <taxon>Pezizomycotina</taxon>
        <taxon>Dothideomycetes</taxon>
        <taxon>Dothideomycetidae</taxon>
        <taxon>Mycosphaerellales</taxon>
        <taxon>Mycosphaerellaceae</taxon>
        <taxon>Pseudocercospora</taxon>
    </lineage>
</organism>
<dbReference type="EMBL" id="LFZO01000156">
    <property type="protein sequence ID" value="KXT12303.1"/>
    <property type="molecule type" value="Genomic_DNA"/>
</dbReference>
<sequence>MYSRGVAHHASSAAAARNSHLTGGNSPRFSPVNKLTGSFPPPDNTSMLAHNHTCAKLSTCTWETSKRSAFFSLQHNLAARTIPRDKRDPTRKNIILREKTMFKHK</sequence>
<dbReference type="AlphaFoldDB" id="A0A139IC38"/>